<dbReference type="PANTHER" id="PTHR39683">
    <property type="entry name" value="CONSERVED PROTEIN TB16.3"/>
    <property type="match status" value="1"/>
</dbReference>
<gene>
    <name evidence="1" type="ORF">GCM10023217_15790</name>
</gene>
<dbReference type="InterPro" id="IPR019587">
    <property type="entry name" value="Polyketide_cyclase/dehydratase"/>
</dbReference>
<dbReference type="PANTHER" id="PTHR39683:SF4">
    <property type="entry name" value="COENZYME Q-BINDING PROTEIN COQ10 START DOMAIN-CONTAINING PROTEIN"/>
    <property type="match status" value="1"/>
</dbReference>
<evidence type="ECO:0000313" key="2">
    <source>
        <dbReference type="Proteomes" id="UP001500822"/>
    </source>
</evidence>
<dbReference type="RefSeq" id="WP_345313081.1">
    <property type="nucleotide sequence ID" value="NZ_BAABIE010000006.1"/>
</dbReference>
<name>A0ABP8Z577_9ACTN</name>
<sequence>MADHTQQAIVVSADVADIMAVIADFAAYPEWVTAAREVAVLEHDAAGRARRVRFELDAGVLTDTYVLTYDWAPDGTSVSWRLESSDLQRDQRGSYALEQQVPGSTKVTYTLTVDLLIPMISQLKRRAEKAITDAALHDLKKRVEG</sequence>
<reference evidence="2" key="1">
    <citation type="journal article" date="2019" name="Int. J. Syst. Evol. Microbiol.">
        <title>The Global Catalogue of Microorganisms (GCM) 10K type strain sequencing project: providing services to taxonomists for standard genome sequencing and annotation.</title>
        <authorList>
            <consortium name="The Broad Institute Genomics Platform"/>
            <consortium name="The Broad Institute Genome Sequencing Center for Infectious Disease"/>
            <person name="Wu L."/>
            <person name="Ma J."/>
        </authorList>
    </citation>
    <scope>NUCLEOTIDE SEQUENCE [LARGE SCALE GENOMIC DNA]</scope>
    <source>
        <strain evidence="2">JCM 18077</strain>
    </source>
</reference>
<dbReference type="Pfam" id="PF10604">
    <property type="entry name" value="Polyketide_cyc2"/>
    <property type="match status" value="1"/>
</dbReference>
<dbReference type="SUPFAM" id="SSF55961">
    <property type="entry name" value="Bet v1-like"/>
    <property type="match status" value="1"/>
</dbReference>
<proteinExistence type="predicted"/>
<organism evidence="1 2">
    <name type="scientific">Gordonia alkaliphila</name>
    <dbReference type="NCBI Taxonomy" id="1053547"/>
    <lineage>
        <taxon>Bacteria</taxon>
        <taxon>Bacillati</taxon>
        <taxon>Actinomycetota</taxon>
        <taxon>Actinomycetes</taxon>
        <taxon>Mycobacteriales</taxon>
        <taxon>Gordoniaceae</taxon>
        <taxon>Gordonia</taxon>
    </lineage>
</organism>
<dbReference type="InterPro" id="IPR023393">
    <property type="entry name" value="START-like_dom_sf"/>
</dbReference>
<keyword evidence="2" id="KW-1185">Reference proteome</keyword>
<dbReference type="Gene3D" id="3.30.530.20">
    <property type="match status" value="1"/>
</dbReference>
<dbReference type="Proteomes" id="UP001500822">
    <property type="component" value="Unassembled WGS sequence"/>
</dbReference>
<evidence type="ECO:0000313" key="1">
    <source>
        <dbReference type="EMBL" id="GAA4746810.1"/>
    </source>
</evidence>
<protein>
    <submittedName>
        <fullName evidence="1">SRPBCC family protein</fullName>
    </submittedName>
</protein>
<accession>A0ABP8Z577</accession>
<dbReference type="CDD" id="cd07819">
    <property type="entry name" value="SRPBCC_2"/>
    <property type="match status" value="1"/>
</dbReference>
<dbReference type="EMBL" id="BAABIE010000006">
    <property type="protein sequence ID" value="GAA4746810.1"/>
    <property type="molecule type" value="Genomic_DNA"/>
</dbReference>
<comment type="caution">
    <text evidence="1">The sequence shown here is derived from an EMBL/GenBank/DDBJ whole genome shotgun (WGS) entry which is preliminary data.</text>
</comment>